<organism evidence="3 4">
    <name type="scientific">Trachymyrmex cornetzi</name>
    <dbReference type="NCBI Taxonomy" id="471704"/>
    <lineage>
        <taxon>Eukaryota</taxon>
        <taxon>Metazoa</taxon>
        <taxon>Ecdysozoa</taxon>
        <taxon>Arthropoda</taxon>
        <taxon>Hexapoda</taxon>
        <taxon>Insecta</taxon>
        <taxon>Pterygota</taxon>
        <taxon>Neoptera</taxon>
        <taxon>Endopterygota</taxon>
        <taxon>Hymenoptera</taxon>
        <taxon>Apocrita</taxon>
        <taxon>Aculeata</taxon>
        <taxon>Formicoidea</taxon>
        <taxon>Formicidae</taxon>
        <taxon>Myrmicinae</taxon>
        <taxon>Trachymyrmex</taxon>
    </lineage>
</organism>
<reference evidence="3 4" key="1">
    <citation type="submission" date="2015-09" db="EMBL/GenBank/DDBJ databases">
        <title>Trachymyrmex cornetzi WGS genome.</title>
        <authorList>
            <person name="Nygaard S."/>
            <person name="Hu H."/>
            <person name="Boomsma J."/>
            <person name="Zhang G."/>
        </authorList>
    </citation>
    <scope>NUCLEOTIDE SEQUENCE [LARGE SCALE GENOMIC DNA]</scope>
    <source>
        <strain evidence="3">Tcor2-1</strain>
        <tissue evidence="3">Whole body</tissue>
    </source>
</reference>
<name>A0A151J5Z5_9HYME</name>
<evidence type="ECO:0000313" key="4">
    <source>
        <dbReference type="Proteomes" id="UP000078492"/>
    </source>
</evidence>
<evidence type="ECO:0000256" key="1">
    <source>
        <dbReference type="SAM" id="MobiDB-lite"/>
    </source>
</evidence>
<sequence>NNSTKAPAELTSETSTSDHCEEDENSANALTKGFLWPDAAVYLLLELYREKETDFTSGMKRNHIIWSEIASKMIKGSNGKYNVTGQQCSVKLSGLKRTYKNIANKKKSDNCRNSWAFYSIIDSIFGKKAYVIRPVIASSEGPAEPTPSTSTEPITNSPSSSSK</sequence>
<gene>
    <name evidence="3" type="ORF">ALC57_09105</name>
</gene>
<dbReference type="Pfam" id="PF13837">
    <property type="entry name" value="Myb_DNA-bind_4"/>
    <property type="match status" value="1"/>
</dbReference>
<protein>
    <recommendedName>
        <fullName evidence="2">Myb/SANT-like DNA-binding domain-containing protein</fullName>
    </recommendedName>
</protein>
<feature type="domain" description="Myb/SANT-like DNA-binding" evidence="2">
    <location>
        <begin position="36"/>
        <end position="124"/>
    </location>
</feature>
<dbReference type="Gene3D" id="1.10.10.60">
    <property type="entry name" value="Homeodomain-like"/>
    <property type="match status" value="1"/>
</dbReference>
<dbReference type="PANTHER" id="PTHR47595:SF1">
    <property type="entry name" value="MYB_SANT-LIKE DNA-BINDING DOMAIN-CONTAINING PROTEIN"/>
    <property type="match status" value="1"/>
</dbReference>
<feature type="region of interest" description="Disordered" evidence="1">
    <location>
        <begin position="139"/>
        <end position="163"/>
    </location>
</feature>
<evidence type="ECO:0000313" key="3">
    <source>
        <dbReference type="EMBL" id="KYN18590.1"/>
    </source>
</evidence>
<dbReference type="Proteomes" id="UP000078492">
    <property type="component" value="Unassembled WGS sequence"/>
</dbReference>
<feature type="compositionally biased region" description="Polar residues" evidence="1">
    <location>
        <begin position="1"/>
        <end position="17"/>
    </location>
</feature>
<evidence type="ECO:0000259" key="2">
    <source>
        <dbReference type="Pfam" id="PF13837"/>
    </source>
</evidence>
<feature type="region of interest" description="Disordered" evidence="1">
    <location>
        <begin position="1"/>
        <end position="23"/>
    </location>
</feature>
<dbReference type="EMBL" id="KQ979935">
    <property type="protein sequence ID" value="KYN18590.1"/>
    <property type="molecule type" value="Genomic_DNA"/>
</dbReference>
<dbReference type="InterPro" id="IPR044822">
    <property type="entry name" value="Myb_DNA-bind_4"/>
</dbReference>
<proteinExistence type="predicted"/>
<feature type="non-terminal residue" evidence="3">
    <location>
        <position position="1"/>
    </location>
</feature>
<dbReference type="AlphaFoldDB" id="A0A151J5Z5"/>
<accession>A0A151J5Z5</accession>
<keyword evidence="4" id="KW-1185">Reference proteome</keyword>
<dbReference type="PANTHER" id="PTHR47595">
    <property type="entry name" value="HEAT SHOCK 70 KDA PROTEIN 14"/>
    <property type="match status" value="1"/>
</dbReference>